<comment type="subcellular location">
    <subcellularLocation>
        <location evidence="2">Cell membrane</location>
    </subcellularLocation>
</comment>
<comment type="similarity">
    <text evidence="3">Belongs to the BIG GRAIN 1 (BG1) plant protein family.</text>
</comment>
<dbReference type="EMBL" id="MNCJ02000332">
    <property type="protein sequence ID" value="KAF5757855.1"/>
    <property type="molecule type" value="Genomic_DNA"/>
</dbReference>
<reference evidence="9" key="2">
    <citation type="submission" date="2020-06" db="EMBL/GenBank/DDBJ databases">
        <title>Helianthus annuus Genome sequencing and assembly Release 2.</title>
        <authorList>
            <person name="Gouzy J."/>
            <person name="Langlade N."/>
            <person name="Munos S."/>
        </authorList>
    </citation>
    <scope>NUCLEOTIDE SEQUENCE</scope>
    <source>
        <tissue evidence="9">Leaves</tissue>
    </source>
</reference>
<evidence type="ECO:0000256" key="3">
    <source>
        <dbReference type="ARBA" id="ARBA00010067"/>
    </source>
</evidence>
<evidence type="ECO:0000256" key="5">
    <source>
        <dbReference type="ARBA" id="ARBA00022475"/>
    </source>
</evidence>
<keyword evidence="4" id="KW-0813">Transport</keyword>
<protein>
    <recommendedName>
        <fullName evidence="11">Protein BIG GRAIN 1-like E</fullName>
    </recommendedName>
</protein>
<sequence>MPKTIQSLQENKKPFHRRNGSGEIHIFESARNFESSTDATLAHKSYMREGGGRLSLDIPNGRLSLDIPNTRRNSIPLQAMLMENRKSVPLQSMIMDQNPMMIKNNDKKHKQPSSPGGKLAHFLNSLFNQTSSKKSKSKSKSTTPTYSMKDEDESPSGWRRKRRSSISLFRSGNSNSTTNASDTKSFNSRTLLQPPIKSTPYKDLRTHSDQKPACEITRIPINENHNKNENLMIKSVLPEQKRSSGNGLLEKVRVCDVIHNDDHQKHDPKVEIKELKSFILDDDDGGDSDSSSDLFELTNCDLGYYSSSGLPVFETTHMDSIKRGAPISS</sequence>
<feature type="compositionally biased region" description="Polar residues" evidence="8">
    <location>
        <begin position="165"/>
        <end position="191"/>
    </location>
</feature>
<evidence type="ECO:0000313" key="10">
    <source>
        <dbReference type="Proteomes" id="UP000215914"/>
    </source>
</evidence>
<feature type="region of interest" description="Disordered" evidence="8">
    <location>
        <begin position="128"/>
        <end position="208"/>
    </location>
</feature>
<dbReference type="PANTHER" id="PTHR33541:SF11">
    <property type="entry name" value="PROTEIN BIG GRAIN 1-LIKE E"/>
    <property type="match status" value="1"/>
</dbReference>
<comment type="caution">
    <text evidence="9">The sequence shown here is derived from an EMBL/GenBank/DDBJ whole genome shotgun (WGS) entry which is preliminary data.</text>
</comment>
<dbReference type="PANTHER" id="PTHR33541">
    <property type="entry name" value="PROTEIN BIG GRAIN 1-LIKE A-RELATED"/>
    <property type="match status" value="1"/>
</dbReference>
<evidence type="ECO:0000256" key="2">
    <source>
        <dbReference type="ARBA" id="ARBA00004236"/>
    </source>
</evidence>
<evidence type="ECO:0000256" key="8">
    <source>
        <dbReference type="SAM" id="MobiDB-lite"/>
    </source>
</evidence>
<dbReference type="AlphaFoldDB" id="A0A9K3GWD3"/>
<feature type="region of interest" description="Disordered" evidence="8">
    <location>
        <begin position="1"/>
        <end position="21"/>
    </location>
</feature>
<organism evidence="9 10">
    <name type="scientific">Helianthus annuus</name>
    <name type="common">Common sunflower</name>
    <dbReference type="NCBI Taxonomy" id="4232"/>
    <lineage>
        <taxon>Eukaryota</taxon>
        <taxon>Viridiplantae</taxon>
        <taxon>Streptophyta</taxon>
        <taxon>Embryophyta</taxon>
        <taxon>Tracheophyta</taxon>
        <taxon>Spermatophyta</taxon>
        <taxon>Magnoliopsida</taxon>
        <taxon>eudicotyledons</taxon>
        <taxon>Gunneridae</taxon>
        <taxon>Pentapetalae</taxon>
        <taxon>asterids</taxon>
        <taxon>campanulids</taxon>
        <taxon>Asterales</taxon>
        <taxon>Asteraceae</taxon>
        <taxon>Asteroideae</taxon>
        <taxon>Heliantheae alliance</taxon>
        <taxon>Heliantheae</taxon>
        <taxon>Helianthus</taxon>
    </lineage>
</organism>
<evidence type="ECO:0000313" key="9">
    <source>
        <dbReference type="EMBL" id="KAF5757855.1"/>
    </source>
</evidence>
<dbReference type="GO" id="GO:0005886">
    <property type="term" value="C:plasma membrane"/>
    <property type="evidence" value="ECO:0007669"/>
    <property type="project" value="UniProtKB-SubCell"/>
</dbReference>
<keyword evidence="7" id="KW-0927">Auxin signaling pathway</keyword>
<evidence type="ECO:0008006" key="11">
    <source>
        <dbReference type="Google" id="ProtNLM"/>
    </source>
</evidence>
<keyword evidence="6" id="KW-0472">Membrane</keyword>
<gene>
    <name evidence="9" type="ORF">HanXRQr2_Chr17g0831701</name>
</gene>
<proteinExistence type="inferred from homology"/>
<keyword evidence="10" id="KW-1185">Reference proteome</keyword>
<evidence type="ECO:0000256" key="6">
    <source>
        <dbReference type="ARBA" id="ARBA00023136"/>
    </source>
</evidence>
<dbReference type="Gramene" id="mRNA:HanXRQr2_Chr17g0831701">
    <property type="protein sequence ID" value="CDS:HanXRQr2_Chr17g0831701.1"/>
    <property type="gene ID" value="HanXRQr2_Chr17g0831701"/>
</dbReference>
<evidence type="ECO:0000256" key="4">
    <source>
        <dbReference type="ARBA" id="ARBA00022448"/>
    </source>
</evidence>
<dbReference type="GO" id="GO:0009734">
    <property type="term" value="P:auxin-activated signaling pathway"/>
    <property type="evidence" value="ECO:0007669"/>
    <property type="project" value="UniProtKB-KW"/>
</dbReference>
<accession>A0A9K3GWD3</accession>
<keyword evidence="5" id="KW-1003">Cell membrane</keyword>
<evidence type="ECO:0000256" key="7">
    <source>
        <dbReference type="ARBA" id="ARBA00023294"/>
    </source>
</evidence>
<dbReference type="OrthoDB" id="1871242at2759"/>
<reference evidence="9" key="1">
    <citation type="journal article" date="2017" name="Nature">
        <title>The sunflower genome provides insights into oil metabolism, flowering and Asterid evolution.</title>
        <authorList>
            <person name="Badouin H."/>
            <person name="Gouzy J."/>
            <person name="Grassa C.J."/>
            <person name="Murat F."/>
            <person name="Staton S.E."/>
            <person name="Cottret L."/>
            <person name="Lelandais-Briere C."/>
            <person name="Owens G.L."/>
            <person name="Carrere S."/>
            <person name="Mayjonade B."/>
            <person name="Legrand L."/>
            <person name="Gill N."/>
            <person name="Kane N.C."/>
            <person name="Bowers J.E."/>
            <person name="Hubner S."/>
            <person name="Bellec A."/>
            <person name="Berard A."/>
            <person name="Berges H."/>
            <person name="Blanchet N."/>
            <person name="Boniface M.C."/>
            <person name="Brunel D."/>
            <person name="Catrice O."/>
            <person name="Chaidir N."/>
            <person name="Claudel C."/>
            <person name="Donnadieu C."/>
            <person name="Faraut T."/>
            <person name="Fievet G."/>
            <person name="Helmstetter N."/>
            <person name="King M."/>
            <person name="Knapp S.J."/>
            <person name="Lai Z."/>
            <person name="Le Paslier M.C."/>
            <person name="Lippi Y."/>
            <person name="Lorenzon L."/>
            <person name="Mandel J.R."/>
            <person name="Marage G."/>
            <person name="Marchand G."/>
            <person name="Marquand E."/>
            <person name="Bret-Mestries E."/>
            <person name="Morien E."/>
            <person name="Nambeesan S."/>
            <person name="Nguyen T."/>
            <person name="Pegot-Espagnet P."/>
            <person name="Pouilly N."/>
            <person name="Raftis F."/>
            <person name="Sallet E."/>
            <person name="Schiex T."/>
            <person name="Thomas J."/>
            <person name="Vandecasteele C."/>
            <person name="Vares D."/>
            <person name="Vear F."/>
            <person name="Vautrin S."/>
            <person name="Crespi M."/>
            <person name="Mangin B."/>
            <person name="Burke J.M."/>
            <person name="Salse J."/>
            <person name="Munos S."/>
            <person name="Vincourt P."/>
            <person name="Rieseberg L.H."/>
            <person name="Langlade N.B."/>
        </authorList>
    </citation>
    <scope>NUCLEOTIDE SEQUENCE</scope>
    <source>
        <tissue evidence="9">Leaves</tissue>
    </source>
</reference>
<comment type="function">
    <text evidence="1">Involved in auxin transport. Regulator of the auxin signaling pathway.</text>
</comment>
<name>A0A9K3GWD3_HELAN</name>
<dbReference type="Proteomes" id="UP000215914">
    <property type="component" value="Unassembled WGS sequence"/>
</dbReference>
<evidence type="ECO:0000256" key="1">
    <source>
        <dbReference type="ARBA" id="ARBA00002281"/>
    </source>
</evidence>
<dbReference type="InterPro" id="IPR039621">
    <property type="entry name" value="BG1-like"/>
</dbReference>